<dbReference type="RefSeq" id="WP_037601336.1">
    <property type="nucleotide sequence ID" value="NZ_JJMS01000030.1"/>
</dbReference>
<feature type="transmembrane region" description="Helical" evidence="1">
    <location>
        <begin position="187"/>
        <end position="204"/>
    </location>
</feature>
<evidence type="ECO:0000313" key="2">
    <source>
        <dbReference type="EMBL" id="KEO45838.1"/>
    </source>
</evidence>
<gene>
    <name evidence="2" type="ORF">DL07_11005</name>
</gene>
<feature type="transmembrane region" description="Helical" evidence="1">
    <location>
        <begin position="255"/>
        <end position="272"/>
    </location>
</feature>
<feature type="transmembrane region" description="Helical" evidence="1">
    <location>
        <begin position="278"/>
        <end position="300"/>
    </location>
</feature>
<feature type="transmembrane region" description="Helical" evidence="1">
    <location>
        <begin position="69"/>
        <end position="89"/>
    </location>
</feature>
<feature type="transmembrane region" description="Helical" evidence="1">
    <location>
        <begin position="155"/>
        <end position="175"/>
    </location>
</feature>
<comment type="caution">
    <text evidence="2">The sequence shown here is derived from an EMBL/GenBank/DDBJ whole genome shotgun (WGS) entry which is preliminary data.</text>
</comment>
<feature type="transmembrane region" description="Helical" evidence="1">
    <location>
        <begin position="12"/>
        <end position="32"/>
    </location>
</feature>
<keyword evidence="1" id="KW-0812">Transmembrane</keyword>
<feature type="transmembrane region" description="Helical" evidence="1">
    <location>
        <begin position="95"/>
        <end position="119"/>
    </location>
</feature>
<proteinExistence type="predicted"/>
<reference evidence="2 3" key="1">
    <citation type="submission" date="2014-04" db="EMBL/GenBank/DDBJ databases">
        <title>Variable characteristics of bacteriocin-producing Streptococcus salivarius strains isolated from Malaysian subjects.</title>
        <authorList>
            <person name="Philip K."/>
            <person name="Barbour A."/>
        </authorList>
    </citation>
    <scope>NUCLEOTIDE SEQUENCE [LARGE SCALE GENOMIC DNA]</scope>
    <source>
        <strain evidence="2 3">NU10</strain>
    </source>
</reference>
<evidence type="ECO:0000313" key="3">
    <source>
        <dbReference type="Proteomes" id="UP000027855"/>
    </source>
</evidence>
<organism evidence="2 3">
    <name type="scientific">Streptococcus salivarius</name>
    <dbReference type="NCBI Taxonomy" id="1304"/>
    <lineage>
        <taxon>Bacteria</taxon>
        <taxon>Bacillati</taxon>
        <taxon>Bacillota</taxon>
        <taxon>Bacilli</taxon>
        <taxon>Lactobacillales</taxon>
        <taxon>Streptococcaceae</taxon>
        <taxon>Streptococcus</taxon>
    </lineage>
</organism>
<feature type="transmembrane region" description="Helical" evidence="1">
    <location>
        <begin position="131"/>
        <end position="149"/>
    </location>
</feature>
<keyword evidence="1" id="KW-1133">Transmembrane helix</keyword>
<protein>
    <submittedName>
        <fullName evidence="2">SalK</fullName>
    </submittedName>
</protein>
<feature type="transmembrane region" description="Helical" evidence="1">
    <location>
        <begin position="44"/>
        <end position="62"/>
    </location>
</feature>
<evidence type="ECO:0000256" key="1">
    <source>
        <dbReference type="SAM" id="Phobius"/>
    </source>
</evidence>
<name>A0A074INI2_STRSL</name>
<sequence length="520" mass="61218">MIRIEKITKSKFFEIAIILLQQLITLLILFYNQENLSLLFSEKVALVMILIDTAFIWLAAILRQKQDDLFKRIISIISLTIWQYLVSVLSKETPLFFSSGLQIILLYCYTVEITNLILYGQKQFKDKLDKCLLIIIFVSIISLLVNRILFNFLFLIIFTILHLYPLLVIVLYYRYFRQQISVVKRSLILFSLLLLVILSSEFYGEMLDVNQAFNNLGWYLFPLIMSTIYYFKVIRDKFSLVTQRWLGNYKIRIELLFVLLIVCWVVLIKVLVKYFLLFFIVVDASTLFCLVVISCIFYYLENSKQNFDYKNRRLNYFMKSEENMRVEFSNYLHDDVLQNIIAIKNLLSLENSDITRGFIVNELNDLVSGIRDEIDTYHPIAPANLTMKENIQSLFNDVVKRRKSNKLLYFNCSNSTIIPPPYGDIVYRFIKELINNAIKYGVSKDIHLSLKVQSDIIIIEESNHIVEKVQSINYGRGLKSVQETLAAFDGDMELQIDNKQFNIRILLPIDWKLCYEDFIN</sequence>
<dbReference type="EMBL" id="JJMT01000009">
    <property type="protein sequence ID" value="KEO45838.1"/>
    <property type="molecule type" value="Genomic_DNA"/>
</dbReference>
<dbReference type="Gene3D" id="3.30.565.10">
    <property type="entry name" value="Histidine kinase-like ATPase, C-terminal domain"/>
    <property type="match status" value="1"/>
</dbReference>
<dbReference type="InterPro" id="IPR036890">
    <property type="entry name" value="HATPase_C_sf"/>
</dbReference>
<accession>A0A074INI2</accession>
<keyword evidence="1" id="KW-0472">Membrane</keyword>
<dbReference type="SUPFAM" id="SSF55874">
    <property type="entry name" value="ATPase domain of HSP90 chaperone/DNA topoisomerase II/histidine kinase"/>
    <property type="match status" value="1"/>
</dbReference>
<dbReference type="AlphaFoldDB" id="A0A074INI2"/>
<dbReference type="Proteomes" id="UP000027855">
    <property type="component" value="Unassembled WGS sequence"/>
</dbReference>
<feature type="transmembrane region" description="Helical" evidence="1">
    <location>
        <begin position="216"/>
        <end position="234"/>
    </location>
</feature>